<dbReference type="PANTHER" id="PTHR12151:SF25">
    <property type="entry name" value="LINALOOL DEHYDRATASE_ISOMERASE DOMAIN-CONTAINING PROTEIN"/>
    <property type="match status" value="1"/>
</dbReference>
<proteinExistence type="inferred from homology"/>
<gene>
    <name evidence="5" type="ORF">GCM10007876_31240</name>
</gene>
<feature type="transmembrane region" description="Helical" evidence="4">
    <location>
        <begin position="6"/>
        <end position="24"/>
    </location>
</feature>
<protein>
    <recommendedName>
        <fullName evidence="7">SCO family protein</fullName>
    </recommendedName>
</protein>
<dbReference type="AlphaFoldDB" id="A0AA37SD34"/>
<evidence type="ECO:0000256" key="4">
    <source>
        <dbReference type="SAM" id="Phobius"/>
    </source>
</evidence>
<dbReference type="Proteomes" id="UP001161389">
    <property type="component" value="Unassembled WGS sequence"/>
</dbReference>
<reference evidence="5" key="1">
    <citation type="journal article" date="2014" name="Int. J. Syst. Evol. Microbiol.">
        <title>Complete genome sequence of Corynebacterium casei LMG S-19264T (=DSM 44701T), isolated from a smear-ripened cheese.</title>
        <authorList>
            <consortium name="US DOE Joint Genome Institute (JGI-PGF)"/>
            <person name="Walter F."/>
            <person name="Albersmeier A."/>
            <person name="Kalinowski J."/>
            <person name="Ruckert C."/>
        </authorList>
    </citation>
    <scope>NUCLEOTIDE SEQUENCE</scope>
    <source>
        <strain evidence="5">NBRC 110071</strain>
    </source>
</reference>
<evidence type="ECO:0000256" key="3">
    <source>
        <dbReference type="PIRSR" id="PIRSR603782-2"/>
    </source>
</evidence>
<dbReference type="CDD" id="cd02968">
    <property type="entry name" value="SCO"/>
    <property type="match status" value="1"/>
</dbReference>
<name>A0AA37SD34_9GAMM</name>
<organism evidence="5 6">
    <name type="scientific">Litoribrevibacter albus</name>
    <dbReference type="NCBI Taxonomy" id="1473156"/>
    <lineage>
        <taxon>Bacteria</taxon>
        <taxon>Pseudomonadati</taxon>
        <taxon>Pseudomonadota</taxon>
        <taxon>Gammaproteobacteria</taxon>
        <taxon>Oceanospirillales</taxon>
        <taxon>Oceanospirillaceae</taxon>
        <taxon>Litoribrevibacter</taxon>
    </lineage>
</organism>
<dbReference type="EMBL" id="BSNM01000016">
    <property type="protein sequence ID" value="GLQ32645.1"/>
    <property type="molecule type" value="Genomic_DNA"/>
</dbReference>
<keyword evidence="6" id="KW-1185">Reference proteome</keyword>
<keyword evidence="2" id="KW-0186">Copper</keyword>
<keyword evidence="2" id="KW-0479">Metal-binding</keyword>
<keyword evidence="4" id="KW-1133">Transmembrane helix</keyword>
<comment type="similarity">
    <text evidence="1">Belongs to the SCO1/2 family.</text>
</comment>
<keyword evidence="4" id="KW-0812">Transmembrane</keyword>
<feature type="binding site" evidence="2">
    <location>
        <position position="83"/>
    </location>
    <ligand>
        <name>Cu cation</name>
        <dbReference type="ChEBI" id="CHEBI:23378"/>
    </ligand>
</feature>
<dbReference type="InterPro" id="IPR003782">
    <property type="entry name" value="SCO1/SenC"/>
</dbReference>
<evidence type="ECO:0000313" key="5">
    <source>
        <dbReference type="EMBL" id="GLQ32645.1"/>
    </source>
</evidence>
<dbReference type="RefSeq" id="WP_284382703.1">
    <property type="nucleotide sequence ID" value="NZ_BSNM01000016.1"/>
</dbReference>
<comment type="caution">
    <text evidence="5">The sequence shown here is derived from an EMBL/GenBank/DDBJ whole genome shotgun (WGS) entry which is preliminary data.</text>
</comment>
<reference evidence="5" key="2">
    <citation type="submission" date="2023-01" db="EMBL/GenBank/DDBJ databases">
        <title>Draft genome sequence of Litoribrevibacter albus strain NBRC 110071.</title>
        <authorList>
            <person name="Sun Q."/>
            <person name="Mori K."/>
        </authorList>
    </citation>
    <scope>NUCLEOTIDE SEQUENCE</scope>
    <source>
        <strain evidence="5">NBRC 110071</strain>
    </source>
</reference>
<evidence type="ECO:0000313" key="6">
    <source>
        <dbReference type="Proteomes" id="UP001161389"/>
    </source>
</evidence>
<dbReference type="Gene3D" id="3.40.30.10">
    <property type="entry name" value="Glutaredoxin"/>
    <property type="match status" value="1"/>
</dbReference>
<keyword evidence="4" id="KW-0472">Membrane</keyword>
<keyword evidence="3" id="KW-1015">Disulfide bond</keyword>
<feature type="disulfide bond" description="Redox-active" evidence="3">
    <location>
        <begin position="79"/>
        <end position="83"/>
    </location>
</feature>
<evidence type="ECO:0000256" key="1">
    <source>
        <dbReference type="ARBA" id="ARBA00010996"/>
    </source>
</evidence>
<dbReference type="SUPFAM" id="SSF52833">
    <property type="entry name" value="Thioredoxin-like"/>
    <property type="match status" value="1"/>
</dbReference>
<dbReference type="GO" id="GO:0046872">
    <property type="term" value="F:metal ion binding"/>
    <property type="evidence" value="ECO:0007669"/>
    <property type="project" value="UniProtKB-KW"/>
</dbReference>
<dbReference type="Pfam" id="PF02630">
    <property type="entry name" value="SCO1-SenC"/>
    <property type="match status" value="1"/>
</dbReference>
<feature type="binding site" evidence="2">
    <location>
        <position position="79"/>
    </location>
    <ligand>
        <name>Cu cation</name>
        <dbReference type="ChEBI" id="CHEBI:23378"/>
    </ligand>
</feature>
<evidence type="ECO:0000256" key="2">
    <source>
        <dbReference type="PIRSR" id="PIRSR603782-1"/>
    </source>
</evidence>
<sequence>MQKPITISLLVTIAAVLATWFMLFQSKAIANKSLPSDLYGHITPFHLPDANLATQAHHNTNWMDLANKPLFITTGFTSCTNSCPMTMSFYQRLSKSVGNEATLAFLTIDPDKDTPEHLANYLSQFGPDFVGVQIANKKQLTDTLQALKQSFTLSQLSELLEHQSYVYLMHPKVEGLLVYTDASPDPMKIREDLLKLDR</sequence>
<evidence type="ECO:0008006" key="7">
    <source>
        <dbReference type="Google" id="ProtNLM"/>
    </source>
</evidence>
<accession>A0AA37SD34</accession>
<feature type="binding site" evidence="2">
    <location>
        <position position="162"/>
    </location>
    <ligand>
        <name>Cu cation</name>
        <dbReference type="ChEBI" id="CHEBI:23378"/>
    </ligand>
</feature>
<dbReference type="PANTHER" id="PTHR12151">
    <property type="entry name" value="ELECTRON TRANSPORT PROTIN SCO1/SENC FAMILY MEMBER"/>
    <property type="match status" value="1"/>
</dbReference>
<dbReference type="InterPro" id="IPR036249">
    <property type="entry name" value="Thioredoxin-like_sf"/>
</dbReference>